<organism evidence="1 2">
    <name type="scientific">Adiantum capillus-veneris</name>
    <name type="common">Maidenhair fern</name>
    <dbReference type="NCBI Taxonomy" id="13818"/>
    <lineage>
        <taxon>Eukaryota</taxon>
        <taxon>Viridiplantae</taxon>
        <taxon>Streptophyta</taxon>
        <taxon>Embryophyta</taxon>
        <taxon>Tracheophyta</taxon>
        <taxon>Polypodiopsida</taxon>
        <taxon>Polypodiidae</taxon>
        <taxon>Polypodiales</taxon>
        <taxon>Pteridineae</taxon>
        <taxon>Pteridaceae</taxon>
        <taxon>Vittarioideae</taxon>
        <taxon>Adiantum</taxon>
    </lineage>
</organism>
<proteinExistence type="predicted"/>
<name>A0A9D4V5L5_ADICA</name>
<dbReference type="Gene3D" id="1.10.10.10">
    <property type="entry name" value="Winged helix-like DNA-binding domain superfamily/Winged helix DNA-binding domain"/>
    <property type="match status" value="1"/>
</dbReference>
<dbReference type="AlphaFoldDB" id="A0A9D4V5L5"/>
<dbReference type="InterPro" id="IPR036390">
    <property type="entry name" value="WH_DNA-bd_sf"/>
</dbReference>
<sequence>MATDELKTCVQAWDLVMGFAGMLVAKAAYKLGIPDMLAEAKKPLSARDIGERMRELTGGGAAGEVYDQGRYFAGSFHVRRAQMQKRGVHSLLQLAGRLGGRARVENAPARSLNGRWAMLPPVPVVPKSNGLLVCLEKRKPLIAIAWLKQCCPLISQNDAETLFRTGQVKIHLGASEASDPEKFQLKKITRRKVLAEGTILCLPTRSLQLVNESRAATRLNTISEVGETISEKDED</sequence>
<dbReference type="Proteomes" id="UP000886520">
    <property type="component" value="Chromosome 5"/>
</dbReference>
<comment type="caution">
    <text evidence="1">The sequence shown here is derived from an EMBL/GenBank/DDBJ whole genome shotgun (WGS) entry which is preliminary data.</text>
</comment>
<evidence type="ECO:0000313" key="1">
    <source>
        <dbReference type="EMBL" id="KAI5079623.1"/>
    </source>
</evidence>
<reference evidence="1 2" key="1">
    <citation type="submission" date="2021-01" db="EMBL/GenBank/DDBJ databases">
        <title>Adiantum capillus-veneris genome.</title>
        <authorList>
            <person name="Fang Y."/>
            <person name="Liao Q."/>
        </authorList>
    </citation>
    <scope>NUCLEOTIDE SEQUENCE [LARGE SCALE GENOMIC DNA]</scope>
    <source>
        <strain evidence="1">H3</strain>
        <tissue evidence="1">Leaf</tissue>
    </source>
</reference>
<gene>
    <name evidence="1" type="ORF">GOP47_0005102</name>
</gene>
<dbReference type="InterPro" id="IPR036388">
    <property type="entry name" value="WH-like_DNA-bd_sf"/>
</dbReference>
<keyword evidence="2" id="KW-1185">Reference proteome</keyword>
<protein>
    <submittedName>
        <fullName evidence="1">Uncharacterized protein</fullName>
    </submittedName>
</protein>
<evidence type="ECO:0000313" key="2">
    <source>
        <dbReference type="Proteomes" id="UP000886520"/>
    </source>
</evidence>
<dbReference type="EMBL" id="JABFUD020000005">
    <property type="protein sequence ID" value="KAI5079623.1"/>
    <property type="molecule type" value="Genomic_DNA"/>
</dbReference>
<accession>A0A9D4V5L5</accession>
<dbReference type="GO" id="GO:0046983">
    <property type="term" value="F:protein dimerization activity"/>
    <property type="evidence" value="ECO:0007669"/>
    <property type="project" value="InterPro"/>
</dbReference>
<dbReference type="SUPFAM" id="SSF46785">
    <property type="entry name" value="Winged helix' DNA-binding domain"/>
    <property type="match status" value="1"/>
</dbReference>